<reference evidence="2" key="1">
    <citation type="submission" date="2023-06" db="EMBL/GenBank/DDBJ databases">
        <authorList>
            <consortium name="Lawrence Berkeley National Laboratory"/>
            <person name="Ahrendt S."/>
            <person name="Sahu N."/>
            <person name="Indic B."/>
            <person name="Wong-Bajracharya J."/>
            <person name="Merenyi Z."/>
            <person name="Ke H.-M."/>
            <person name="Monk M."/>
            <person name="Kocsube S."/>
            <person name="Drula E."/>
            <person name="Lipzen A."/>
            <person name="Balint B."/>
            <person name="Henrissat B."/>
            <person name="Andreopoulos B."/>
            <person name="Martin F.M."/>
            <person name="Harder C.B."/>
            <person name="Rigling D."/>
            <person name="Ford K.L."/>
            <person name="Foster G.D."/>
            <person name="Pangilinan J."/>
            <person name="Papanicolaou A."/>
            <person name="Barry K."/>
            <person name="LaButti K."/>
            <person name="Viragh M."/>
            <person name="Koriabine M."/>
            <person name="Yan M."/>
            <person name="Riley R."/>
            <person name="Champramary S."/>
            <person name="Plett K.L."/>
            <person name="Tsai I.J."/>
            <person name="Slot J."/>
            <person name="Sipos G."/>
            <person name="Plett J."/>
            <person name="Nagy L.G."/>
            <person name="Grigoriev I.V."/>
        </authorList>
    </citation>
    <scope>NUCLEOTIDE SEQUENCE</scope>
    <source>
        <strain evidence="2">ICMP 16352</strain>
    </source>
</reference>
<comment type="caution">
    <text evidence="2">The sequence shown here is derived from an EMBL/GenBank/DDBJ whole genome shotgun (WGS) entry which is preliminary data.</text>
</comment>
<accession>A0AA39NYX5</accession>
<sequence>MRQLQGVDPDPEEVVWYTLHHFRVSYIYPISLSFIFTFHPAYFFTMISLSLRTSNTEPPSPTPPSAPRPTSVAKVANFLVKIRRNVPAHCIQSSSGDAPQSHFGVEEGMECQKREPMEVTDTFICLGAVNVKLLLRASRGVLLETAEHIGGNALVDERWTCTIREPKNRNGTFKVQIQYSASAARSTYPDPHRPVSLDSARSIPGLMTIVKRNDI</sequence>
<evidence type="ECO:0000313" key="3">
    <source>
        <dbReference type="Proteomes" id="UP001175227"/>
    </source>
</evidence>
<dbReference type="AlphaFoldDB" id="A0AA39NYX5"/>
<dbReference type="EMBL" id="JAUEPR010000028">
    <property type="protein sequence ID" value="KAK0474230.1"/>
    <property type="molecule type" value="Genomic_DNA"/>
</dbReference>
<evidence type="ECO:0000256" key="1">
    <source>
        <dbReference type="SAM" id="Phobius"/>
    </source>
</evidence>
<keyword evidence="3" id="KW-1185">Reference proteome</keyword>
<dbReference type="Proteomes" id="UP001175227">
    <property type="component" value="Unassembled WGS sequence"/>
</dbReference>
<name>A0AA39NYX5_9AGAR</name>
<feature type="transmembrane region" description="Helical" evidence="1">
    <location>
        <begin position="26"/>
        <end position="44"/>
    </location>
</feature>
<keyword evidence="1" id="KW-1133">Transmembrane helix</keyword>
<proteinExistence type="predicted"/>
<keyword evidence="1" id="KW-0812">Transmembrane</keyword>
<keyword evidence="1" id="KW-0472">Membrane</keyword>
<evidence type="ECO:0000313" key="2">
    <source>
        <dbReference type="EMBL" id="KAK0474230.1"/>
    </source>
</evidence>
<protein>
    <submittedName>
        <fullName evidence="2">Uncharacterized protein</fullName>
    </submittedName>
</protein>
<gene>
    <name evidence="2" type="ORF">IW261DRAFT_572365</name>
</gene>
<organism evidence="2 3">
    <name type="scientific">Armillaria novae-zelandiae</name>
    <dbReference type="NCBI Taxonomy" id="153914"/>
    <lineage>
        <taxon>Eukaryota</taxon>
        <taxon>Fungi</taxon>
        <taxon>Dikarya</taxon>
        <taxon>Basidiomycota</taxon>
        <taxon>Agaricomycotina</taxon>
        <taxon>Agaricomycetes</taxon>
        <taxon>Agaricomycetidae</taxon>
        <taxon>Agaricales</taxon>
        <taxon>Marasmiineae</taxon>
        <taxon>Physalacriaceae</taxon>
        <taxon>Armillaria</taxon>
    </lineage>
</organism>